<evidence type="ECO:0000313" key="10">
    <source>
        <dbReference type="EMBL" id="MFC5404765.1"/>
    </source>
</evidence>
<dbReference type="PANTHER" id="PTHR48111">
    <property type="entry name" value="REGULATOR OF RPOS"/>
    <property type="match status" value="1"/>
</dbReference>
<sequence>MEKKKHVLIIDDEPKIVEVIKAYLERDGWRTTIAYDGDTGLKCFQQDQPNLIILDLMLAGMSGEELCKRMRERSTVPIIMITSKSRENDRINGLYLGADDYIIKPFSPNELVARAHAVFRRAALYVDQGHGGKLTFNQGQLVFDHQKMKVIVKGRDANLTKTEFKILSAMSVAPEKVFTRADLLYHVQGYRFVGDPRLIDAHIKNIRQKVEENPREAKVLVTVIGAGYKFGGTRDG</sequence>
<feature type="domain" description="Response regulatory" evidence="8">
    <location>
        <begin position="6"/>
        <end position="119"/>
    </location>
</feature>
<feature type="DNA-binding region" description="OmpR/PhoB-type" evidence="7">
    <location>
        <begin position="131"/>
        <end position="232"/>
    </location>
</feature>
<keyword evidence="11" id="KW-1185">Reference proteome</keyword>
<dbReference type="EMBL" id="JBHSMI010000028">
    <property type="protein sequence ID" value="MFC5404765.1"/>
    <property type="molecule type" value="Genomic_DNA"/>
</dbReference>
<dbReference type="Gene3D" id="3.40.50.2300">
    <property type="match status" value="1"/>
</dbReference>
<dbReference type="InterPro" id="IPR011006">
    <property type="entry name" value="CheY-like_superfamily"/>
</dbReference>
<keyword evidence="5" id="KW-0804">Transcription</keyword>
<name>A0ABW0HWV9_9BACL</name>
<dbReference type="CDD" id="cd00383">
    <property type="entry name" value="trans_reg_C"/>
    <property type="match status" value="1"/>
</dbReference>
<dbReference type="PROSITE" id="PS50110">
    <property type="entry name" value="RESPONSE_REGULATORY"/>
    <property type="match status" value="1"/>
</dbReference>
<dbReference type="Proteomes" id="UP001596113">
    <property type="component" value="Unassembled WGS sequence"/>
</dbReference>
<keyword evidence="3" id="KW-0805">Transcription regulation</keyword>
<dbReference type="PANTHER" id="PTHR48111:SF73">
    <property type="entry name" value="ALKALINE PHOSPHATASE SYNTHESIS TRANSCRIPTIONAL REGULATORY PROTEIN PHOP"/>
    <property type="match status" value="1"/>
</dbReference>
<dbReference type="InterPro" id="IPR001789">
    <property type="entry name" value="Sig_transdc_resp-reg_receiver"/>
</dbReference>
<evidence type="ECO:0000256" key="4">
    <source>
        <dbReference type="ARBA" id="ARBA00023125"/>
    </source>
</evidence>
<dbReference type="SMART" id="SM00448">
    <property type="entry name" value="REC"/>
    <property type="match status" value="1"/>
</dbReference>
<evidence type="ECO:0000256" key="1">
    <source>
        <dbReference type="ARBA" id="ARBA00022553"/>
    </source>
</evidence>
<dbReference type="InterPro" id="IPR039420">
    <property type="entry name" value="WalR-like"/>
</dbReference>
<dbReference type="Pfam" id="PF00072">
    <property type="entry name" value="Response_reg"/>
    <property type="match status" value="1"/>
</dbReference>
<dbReference type="InterPro" id="IPR036388">
    <property type="entry name" value="WH-like_DNA-bd_sf"/>
</dbReference>
<keyword evidence="2" id="KW-0902">Two-component regulatory system</keyword>
<dbReference type="PROSITE" id="PS51755">
    <property type="entry name" value="OMPR_PHOB"/>
    <property type="match status" value="1"/>
</dbReference>
<evidence type="ECO:0000256" key="6">
    <source>
        <dbReference type="PROSITE-ProRule" id="PRU00169"/>
    </source>
</evidence>
<reference evidence="11" key="1">
    <citation type="journal article" date="2019" name="Int. J. Syst. Evol. Microbiol.">
        <title>The Global Catalogue of Microorganisms (GCM) 10K type strain sequencing project: providing services to taxonomists for standard genome sequencing and annotation.</title>
        <authorList>
            <consortium name="The Broad Institute Genomics Platform"/>
            <consortium name="The Broad Institute Genome Sequencing Center for Infectious Disease"/>
            <person name="Wu L."/>
            <person name="Ma J."/>
        </authorList>
    </citation>
    <scope>NUCLEOTIDE SEQUENCE [LARGE SCALE GENOMIC DNA]</scope>
    <source>
        <strain evidence="11">CGMCC 1.18575</strain>
    </source>
</reference>
<accession>A0ABW0HWV9</accession>
<evidence type="ECO:0000256" key="5">
    <source>
        <dbReference type="ARBA" id="ARBA00023163"/>
    </source>
</evidence>
<dbReference type="RefSeq" id="WP_378135351.1">
    <property type="nucleotide sequence ID" value="NZ_JBHSMI010000028.1"/>
</dbReference>
<protein>
    <submittedName>
        <fullName evidence="10">Response regulator transcription factor</fullName>
    </submittedName>
</protein>
<dbReference type="SMART" id="SM00862">
    <property type="entry name" value="Trans_reg_C"/>
    <property type="match status" value="1"/>
</dbReference>
<proteinExistence type="predicted"/>
<organism evidence="10 11">
    <name type="scientific">Cohnella soli</name>
    <dbReference type="NCBI Taxonomy" id="425005"/>
    <lineage>
        <taxon>Bacteria</taxon>
        <taxon>Bacillati</taxon>
        <taxon>Bacillota</taxon>
        <taxon>Bacilli</taxon>
        <taxon>Bacillales</taxon>
        <taxon>Paenibacillaceae</taxon>
        <taxon>Cohnella</taxon>
    </lineage>
</organism>
<evidence type="ECO:0000256" key="2">
    <source>
        <dbReference type="ARBA" id="ARBA00023012"/>
    </source>
</evidence>
<feature type="modified residue" description="4-aspartylphosphate" evidence="6">
    <location>
        <position position="55"/>
    </location>
</feature>
<evidence type="ECO:0000259" key="9">
    <source>
        <dbReference type="PROSITE" id="PS51755"/>
    </source>
</evidence>
<comment type="caution">
    <text evidence="10">The sequence shown here is derived from an EMBL/GenBank/DDBJ whole genome shotgun (WGS) entry which is preliminary data.</text>
</comment>
<gene>
    <name evidence="10" type="ORF">ACFPOF_18660</name>
</gene>
<dbReference type="Gene3D" id="6.10.250.690">
    <property type="match status" value="1"/>
</dbReference>
<feature type="domain" description="OmpR/PhoB-type" evidence="9">
    <location>
        <begin position="131"/>
        <end position="232"/>
    </location>
</feature>
<evidence type="ECO:0000259" key="8">
    <source>
        <dbReference type="PROSITE" id="PS50110"/>
    </source>
</evidence>
<evidence type="ECO:0000256" key="3">
    <source>
        <dbReference type="ARBA" id="ARBA00023015"/>
    </source>
</evidence>
<dbReference type="Pfam" id="PF00486">
    <property type="entry name" value="Trans_reg_C"/>
    <property type="match status" value="1"/>
</dbReference>
<dbReference type="InterPro" id="IPR001867">
    <property type="entry name" value="OmpR/PhoB-type_DNA-bd"/>
</dbReference>
<dbReference type="Gene3D" id="1.10.10.10">
    <property type="entry name" value="Winged helix-like DNA-binding domain superfamily/Winged helix DNA-binding domain"/>
    <property type="match status" value="1"/>
</dbReference>
<evidence type="ECO:0000313" key="11">
    <source>
        <dbReference type="Proteomes" id="UP001596113"/>
    </source>
</evidence>
<keyword evidence="1 6" id="KW-0597">Phosphoprotein</keyword>
<evidence type="ECO:0000256" key="7">
    <source>
        <dbReference type="PROSITE-ProRule" id="PRU01091"/>
    </source>
</evidence>
<dbReference type="SUPFAM" id="SSF52172">
    <property type="entry name" value="CheY-like"/>
    <property type="match status" value="1"/>
</dbReference>
<keyword evidence="4 7" id="KW-0238">DNA-binding</keyword>